<keyword evidence="3" id="KW-0413">Isomerase</keyword>
<sequence>MGSIAKAMKDALEATGYSELRDHQRKIIEAYLSGKDAFVSAPTGAGKSLTFELAPYTFDHLFGEAYNAIVFVIVPLISLMKDQI</sequence>
<dbReference type="InterPro" id="IPR027417">
    <property type="entry name" value="P-loop_NTPase"/>
</dbReference>
<keyword evidence="7" id="KW-0347">Helicase</keyword>
<organism evidence="7 8">
    <name type="scientific">Acropora cervicornis</name>
    <name type="common">Staghorn coral</name>
    <dbReference type="NCBI Taxonomy" id="6130"/>
    <lineage>
        <taxon>Eukaryota</taxon>
        <taxon>Metazoa</taxon>
        <taxon>Cnidaria</taxon>
        <taxon>Anthozoa</taxon>
        <taxon>Hexacorallia</taxon>
        <taxon>Scleractinia</taxon>
        <taxon>Astrocoeniina</taxon>
        <taxon>Acroporidae</taxon>
        <taxon>Acropora</taxon>
    </lineage>
</organism>
<dbReference type="SUPFAM" id="SSF52540">
    <property type="entry name" value="P-loop containing nucleoside triphosphate hydrolases"/>
    <property type="match status" value="1"/>
</dbReference>
<evidence type="ECO:0000313" key="8">
    <source>
        <dbReference type="Proteomes" id="UP001249851"/>
    </source>
</evidence>
<keyword evidence="7" id="KW-0547">Nucleotide-binding</keyword>
<dbReference type="Proteomes" id="UP001249851">
    <property type="component" value="Unassembled WGS sequence"/>
</dbReference>
<accession>A0AAD9R1B6</accession>
<dbReference type="InterPro" id="IPR011545">
    <property type="entry name" value="DEAD/DEAH_box_helicase_dom"/>
</dbReference>
<keyword evidence="7" id="KW-0067">ATP-binding</keyword>
<dbReference type="Gene3D" id="3.40.50.300">
    <property type="entry name" value="P-loop containing nucleotide triphosphate hydrolases"/>
    <property type="match status" value="1"/>
</dbReference>
<comment type="similarity">
    <text evidence="1">Belongs to the helicase family. RecQ subfamily.</text>
</comment>
<gene>
    <name evidence="7" type="ORF">P5673_003881</name>
</gene>
<dbReference type="EC" id="5.6.2.4" evidence="5"/>
<reference evidence="7" key="2">
    <citation type="journal article" date="2023" name="Science">
        <title>Genomic signatures of disease resistance in endangered staghorn corals.</title>
        <authorList>
            <person name="Vollmer S.V."/>
            <person name="Selwyn J.D."/>
            <person name="Despard B.A."/>
            <person name="Roesel C.L."/>
        </authorList>
    </citation>
    <scope>NUCLEOTIDE SEQUENCE</scope>
    <source>
        <strain evidence="7">K2</strain>
    </source>
</reference>
<proteinExistence type="inferred from homology"/>
<dbReference type="EMBL" id="JARQWQ010000006">
    <property type="protein sequence ID" value="KAK2571301.1"/>
    <property type="molecule type" value="Genomic_DNA"/>
</dbReference>
<dbReference type="AlphaFoldDB" id="A0AAD9R1B6"/>
<dbReference type="Pfam" id="PF00270">
    <property type="entry name" value="DEAD"/>
    <property type="match status" value="1"/>
</dbReference>
<name>A0AAD9R1B6_ACRCE</name>
<evidence type="ECO:0000256" key="5">
    <source>
        <dbReference type="ARBA" id="ARBA00034808"/>
    </source>
</evidence>
<dbReference type="GO" id="GO:0043138">
    <property type="term" value="F:3'-5' DNA helicase activity"/>
    <property type="evidence" value="ECO:0007669"/>
    <property type="project" value="UniProtKB-EC"/>
</dbReference>
<dbReference type="GO" id="GO:0005737">
    <property type="term" value="C:cytoplasm"/>
    <property type="evidence" value="ECO:0007669"/>
    <property type="project" value="TreeGrafter"/>
</dbReference>
<evidence type="ECO:0000256" key="1">
    <source>
        <dbReference type="ARBA" id="ARBA00005446"/>
    </source>
</evidence>
<comment type="caution">
    <text evidence="7">The sequence shown here is derived from an EMBL/GenBank/DDBJ whole genome shotgun (WGS) entry which is preliminary data.</text>
</comment>
<keyword evidence="7" id="KW-0378">Hydrolase</keyword>
<evidence type="ECO:0000313" key="7">
    <source>
        <dbReference type="EMBL" id="KAK2571301.1"/>
    </source>
</evidence>
<dbReference type="GO" id="GO:0005524">
    <property type="term" value="F:ATP binding"/>
    <property type="evidence" value="ECO:0007669"/>
    <property type="project" value="InterPro"/>
</dbReference>
<evidence type="ECO:0000256" key="4">
    <source>
        <dbReference type="ARBA" id="ARBA00034617"/>
    </source>
</evidence>
<comment type="catalytic activity">
    <reaction evidence="4">
        <text>Couples ATP hydrolysis with the unwinding of duplex DNA by translocating in the 3'-5' direction.</text>
        <dbReference type="EC" id="5.6.2.4"/>
    </reaction>
</comment>
<dbReference type="GO" id="GO:0005694">
    <property type="term" value="C:chromosome"/>
    <property type="evidence" value="ECO:0007669"/>
    <property type="project" value="TreeGrafter"/>
</dbReference>
<dbReference type="GO" id="GO:0009378">
    <property type="term" value="F:four-way junction helicase activity"/>
    <property type="evidence" value="ECO:0007669"/>
    <property type="project" value="TreeGrafter"/>
</dbReference>
<reference evidence="7" key="1">
    <citation type="journal article" date="2023" name="G3 (Bethesda)">
        <title>Whole genome assembly and annotation of the endangered Caribbean coral Acropora cervicornis.</title>
        <authorList>
            <person name="Selwyn J.D."/>
            <person name="Vollmer S.V."/>
        </authorList>
    </citation>
    <scope>NUCLEOTIDE SEQUENCE</scope>
    <source>
        <strain evidence="7">K2</strain>
    </source>
</reference>
<keyword evidence="2" id="KW-0238">DNA-binding</keyword>
<feature type="domain" description="DEAD/DEAH-box helicase" evidence="6">
    <location>
        <begin position="22"/>
        <end position="83"/>
    </location>
</feature>
<dbReference type="PANTHER" id="PTHR13710:SF105">
    <property type="entry name" value="ATP-DEPENDENT DNA HELICASE Q1"/>
    <property type="match status" value="1"/>
</dbReference>
<keyword evidence="8" id="KW-1185">Reference proteome</keyword>
<protein>
    <recommendedName>
        <fullName evidence="5">DNA 3'-5' helicase</fullName>
        <ecNumber evidence="5">5.6.2.4</ecNumber>
    </recommendedName>
</protein>
<evidence type="ECO:0000256" key="3">
    <source>
        <dbReference type="ARBA" id="ARBA00023235"/>
    </source>
</evidence>
<dbReference type="GO" id="GO:0000724">
    <property type="term" value="P:double-strand break repair via homologous recombination"/>
    <property type="evidence" value="ECO:0007669"/>
    <property type="project" value="TreeGrafter"/>
</dbReference>
<dbReference type="GO" id="GO:0003677">
    <property type="term" value="F:DNA binding"/>
    <property type="evidence" value="ECO:0007669"/>
    <property type="project" value="UniProtKB-KW"/>
</dbReference>
<evidence type="ECO:0000256" key="2">
    <source>
        <dbReference type="ARBA" id="ARBA00023125"/>
    </source>
</evidence>
<evidence type="ECO:0000259" key="6">
    <source>
        <dbReference type="Pfam" id="PF00270"/>
    </source>
</evidence>
<dbReference type="PANTHER" id="PTHR13710">
    <property type="entry name" value="DNA HELICASE RECQ FAMILY MEMBER"/>
    <property type="match status" value="1"/>
</dbReference>